<dbReference type="Proteomes" id="UP000041254">
    <property type="component" value="Unassembled WGS sequence"/>
</dbReference>
<dbReference type="InParanoid" id="A0A0G4F9X4"/>
<reference evidence="6 7" key="1">
    <citation type="submission" date="2014-11" db="EMBL/GenBank/DDBJ databases">
        <authorList>
            <person name="Zhu J."/>
            <person name="Qi W."/>
            <person name="Song R."/>
        </authorList>
    </citation>
    <scope>NUCLEOTIDE SEQUENCE [LARGE SCALE GENOMIC DNA]</scope>
</reference>
<gene>
    <name evidence="6" type="ORF">Vbra_4364</name>
</gene>
<dbReference type="InterPro" id="IPR017907">
    <property type="entry name" value="Znf_RING_CS"/>
</dbReference>
<keyword evidence="7" id="KW-1185">Reference proteome</keyword>
<evidence type="ECO:0000313" key="6">
    <source>
        <dbReference type="EMBL" id="CEM09767.1"/>
    </source>
</evidence>
<dbReference type="SUPFAM" id="SSF57850">
    <property type="entry name" value="RING/U-box"/>
    <property type="match status" value="1"/>
</dbReference>
<dbReference type="InterPro" id="IPR001841">
    <property type="entry name" value="Znf_RING"/>
</dbReference>
<dbReference type="VEuPathDB" id="CryptoDB:Vbra_4364"/>
<dbReference type="AlphaFoldDB" id="A0A0G4F9X4"/>
<dbReference type="InterPro" id="IPR013083">
    <property type="entry name" value="Znf_RING/FYVE/PHD"/>
</dbReference>
<proteinExistence type="predicted"/>
<dbReference type="EMBL" id="CDMY01000395">
    <property type="protein sequence ID" value="CEM09767.1"/>
    <property type="molecule type" value="Genomic_DNA"/>
</dbReference>
<keyword evidence="2 4" id="KW-0863">Zinc-finger</keyword>
<evidence type="ECO:0000256" key="3">
    <source>
        <dbReference type="ARBA" id="ARBA00022833"/>
    </source>
</evidence>
<name>A0A0G4F9X4_VITBC</name>
<sequence length="301" mass="33027">MAPGGALPKRYVIPQEPDVCAICCDLLTSHGGTKCDIARFKCNHYFCWQCLKGEAQAFFQENGSHSRGTMYQGGRMMLLQCPTCRQPVKLVERIQRPSASFTPQPDRFGGPLRDVTVKDADGEATWVASYYAPRALKDGCVDVRDSMTESEARMAIFMLQASSQVTRKSLPEAWSRLRAEWTRATVRINNANMDAHQEHLNRLTGRGNGSGPSFTVGNFVWVAGLPDHELNGLEGTVVAVLPPNTRDNRTDVTGYQVALDIGPTLAARGENLRLINKMTDEELLSFAIASLGGPGLPMAPR</sequence>
<dbReference type="Gene3D" id="3.30.40.10">
    <property type="entry name" value="Zinc/RING finger domain, C3HC4 (zinc finger)"/>
    <property type="match status" value="1"/>
</dbReference>
<keyword evidence="3" id="KW-0862">Zinc</keyword>
<evidence type="ECO:0000259" key="5">
    <source>
        <dbReference type="PROSITE" id="PS50089"/>
    </source>
</evidence>
<evidence type="ECO:0000313" key="7">
    <source>
        <dbReference type="Proteomes" id="UP000041254"/>
    </source>
</evidence>
<dbReference type="PROSITE" id="PS00518">
    <property type="entry name" value="ZF_RING_1"/>
    <property type="match status" value="1"/>
</dbReference>
<dbReference type="PhylomeDB" id="A0A0G4F9X4"/>
<feature type="domain" description="RING-type" evidence="5">
    <location>
        <begin position="20"/>
        <end position="85"/>
    </location>
</feature>
<evidence type="ECO:0000256" key="1">
    <source>
        <dbReference type="ARBA" id="ARBA00022723"/>
    </source>
</evidence>
<dbReference type="PROSITE" id="PS50089">
    <property type="entry name" value="ZF_RING_2"/>
    <property type="match status" value="1"/>
</dbReference>
<keyword evidence="1" id="KW-0479">Metal-binding</keyword>
<protein>
    <recommendedName>
        <fullName evidence="5">RING-type domain-containing protein</fullName>
    </recommendedName>
</protein>
<dbReference type="SMART" id="SM00184">
    <property type="entry name" value="RING"/>
    <property type="match status" value="1"/>
</dbReference>
<organism evidence="6 7">
    <name type="scientific">Vitrella brassicaformis (strain CCMP3155)</name>
    <dbReference type="NCBI Taxonomy" id="1169540"/>
    <lineage>
        <taxon>Eukaryota</taxon>
        <taxon>Sar</taxon>
        <taxon>Alveolata</taxon>
        <taxon>Colpodellida</taxon>
        <taxon>Vitrellaceae</taxon>
        <taxon>Vitrella</taxon>
    </lineage>
</organism>
<dbReference type="GO" id="GO:0008270">
    <property type="term" value="F:zinc ion binding"/>
    <property type="evidence" value="ECO:0007669"/>
    <property type="project" value="UniProtKB-KW"/>
</dbReference>
<evidence type="ECO:0000256" key="2">
    <source>
        <dbReference type="ARBA" id="ARBA00022771"/>
    </source>
</evidence>
<accession>A0A0G4F9X4</accession>
<evidence type="ECO:0000256" key="4">
    <source>
        <dbReference type="PROSITE-ProRule" id="PRU00175"/>
    </source>
</evidence>